<keyword evidence="6" id="KW-1185">Reference proteome</keyword>
<dbReference type="PROSITE" id="PS50005">
    <property type="entry name" value="TPR"/>
    <property type="match status" value="2"/>
</dbReference>
<protein>
    <submittedName>
        <fullName evidence="5">Uncharacterized protein</fullName>
    </submittedName>
</protein>
<evidence type="ECO:0000256" key="2">
    <source>
        <dbReference type="ARBA" id="ARBA00022803"/>
    </source>
</evidence>
<dbReference type="Gene3D" id="1.25.40.10">
    <property type="entry name" value="Tetratricopeptide repeat domain"/>
    <property type="match status" value="1"/>
</dbReference>
<gene>
    <name evidence="5" type="ORF">SPIL2461_LOCUS2274</name>
</gene>
<reference evidence="5" key="1">
    <citation type="submission" date="2021-02" db="EMBL/GenBank/DDBJ databases">
        <authorList>
            <person name="Dougan E. K."/>
            <person name="Rhodes N."/>
            <person name="Thang M."/>
            <person name="Chan C."/>
        </authorList>
    </citation>
    <scope>NUCLEOTIDE SEQUENCE</scope>
</reference>
<dbReference type="SMART" id="SM00028">
    <property type="entry name" value="TPR"/>
    <property type="match status" value="3"/>
</dbReference>
<name>A0A812JTR8_SYMPI</name>
<evidence type="ECO:0000313" key="5">
    <source>
        <dbReference type="EMBL" id="CAE7210578.1"/>
    </source>
</evidence>
<feature type="repeat" description="TPR" evidence="3">
    <location>
        <begin position="202"/>
        <end position="235"/>
    </location>
</feature>
<feature type="repeat" description="TPR" evidence="3">
    <location>
        <begin position="168"/>
        <end position="201"/>
    </location>
</feature>
<evidence type="ECO:0000256" key="3">
    <source>
        <dbReference type="PROSITE-ProRule" id="PRU00339"/>
    </source>
</evidence>
<proteinExistence type="predicted"/>
<dbReference type="PROSITE" id="PS50293">
    <property type="entry name" value="TPR_REGION"/>
    <property type="match status" value="1"/>
</dbReference>
<dbReference type="InterPro" id="IPR019734">
    <property type="entry name" value="TPR_rpt"/>
</dbReference>
<dbReference type="SUPFAM" id="SSF48452">
    <property type="entry name" value="TPR-like"/>
    <property type="match status" value="1"/>
</dbReference>
<dbReference type="EMBL" id="CAJNIZ010002436">
    <property type="protein sequence ID" value="CAE7210578.1"/>
    <property type="molecule type" value="Genomic_DNA"/>
</dbReference>
<dbReference type="AlphaFoldDB" id="A0A812JTR8"/>
<keyword evidence="2 3" id="KW-0802">TPR repeat</keyword>
<dbReference type="OrthoDB" id="435875at2759"/>
<evidence type="ECO:0000313" key="6">
    <source>
        <dbReference type="Proteomes" id="UP000649617"/>
    </source>
</evidence>
<comment type="caution">
    <text evidence="5">The sequence shown here is derived from an EMBL/GenBank/DDBJ whole genome shotgun (WGS) entry which is preliminary data.</text>
</comment>
<keyword evidence="1" id="KW-0677">Repeat</keyword>
<dbReference type="InterPro" id="IPR013105">
    <property type="entry name" value="TPR_2"/>
</dbReference>
<dbReference type="InterPro" id="IPR011990">
    <property type="entry name" value="TPR-like_helical_dom_sf"/>
</dbReference>
<accession>A0A812JTR8</accession>
<evidence type="ECO:0000256" key="4">
    <source>
        <dbReference type="SAM" id="MobiDB-lite"/>
    </source>
</evidence>
<sequence length="260" mass="28061">MQRGEGLPSLAELERDFGAYARSVGFKGDVNQLWEEAQAVAAATSLGQEVGETALKKAADIQLRPLPEGGAVSSPPRRGVPWKPNGDHPATTGGRKETGDDKNGHGLSGGHKGGTLPMAAQECFQQAEVLCQRQRFSEAVPLFRRTLEILQESGLGTEPGTSGAVITAEVWAHLGVAMQSLDQVPEAIESYKRAVSLDPALHVCFANLATLHAYLNDSQKALEYIGSAIELDPENRTYTQLRRQFDCQAQETSEVGQDFF</sequence>
<evidence type="ECO:0000256" key="1">
    <source>
        <dbReference type="ARBA" id="ARBA00022737"/>
    </source>
</evidence>
<organism evidence="5 6">
    <name type="scientific">Symbiodinium pilosum</name>
    <name type="common">Dinoflagellate</name>
    <dbReference type="NCBI Taxonomy" id="2952"/>
    <lineage>
        <taxon>Eukaryota</taxon>
        <taxon>Sar</taxon>
        <taxon>Alveolata</taxon>
        <taxon>Dinophyceae</taxon>
        <taxon>Suessiales</taxon>
        <taxon>Symbiodiniaceae</taxon>
        <taxon>Symbiodinium</taxon>
    </lineage>
</organism>
<feature type="compositionally biased region" description="Basic and acidic residues" evidence="4">
    <location>
        <begin position="94"/>
        <end position="104"/>
    </location>
</feature>
<feature type="region of interest" description="Disordered" evidence="4">
    <location>
        <begin position="66"/>
        <end position="114"/>
    </location>
</feature>
<dbReference type="Proteomes" id="UP000649617">
    <property type="component" value="Unassembled WGS sequence"/>
</dbReference>
<dbReference type="Pfam" id="PF13181">
    <property type="entry name" value="TPR_8"/>
    <property type="match status" value="1"/>
</dbReference>
<dbReference type="Pfam" id="PF07719">
    <property type="entry name" value="TPR_2"/>
    <property type="match status" value="1"/>
</dbReference>